<dbReference type="RefSeq" id="WP_194213681.1">
    <property type="nucleotide sequence ID" value="NZ_CP061205.1"/>
</dbReference>
<proteinExistence type="predicted"/>
<organism evidence="2 3">
    <name type="scientific">Kordiimonas pumila</name>
    <dbReference type="NCBI Taxonomy" id="2161677"/>
    <lineage>
        <taxon>Bacteria</taxon>
        <taxon>Pseudomonadati</taxon>
        <taxon>Pseudomonadota</taxon>
        <taxon>Alphaproteobacteria</taxon>
        <taxon>Kordiimonadales</taxon>
        <taxon>Kordiimonadaceae</taxon>
        <taxon>Kordiimonas</taxon>
    </lineage>
</organism>
<reference evidence="3" key="1">
    <citation type="journal article" date="2019" name="Int. J. Syst. Evol. Microbiol.">
        <title>The Global Catalogue of Microorganisms (GCM) 10K type strain sequencing project: providing services to taxonomists for standard genome sequencing and annotation.</title>
        <authorList>
            <consortium name="The Broad Institute Genomics Platform"/>
            <consortium name="The Broad Institute Genome Sequencing Center for Infectious Disease"/>
            <person name="Wu L."/>
            <person name="Ma J."/>
        </authorList>
    </citation>
    <scope>NUCLEOTIDE SEQUENCE [LARGE SCALE GENOMIC DNA]</scope>
    <source>
        <strain evidence="3">KCTC 62164</strain>
    </source>
</reference>
<evidence type="ECO:0008006" key="4">
    <source>
        <dbReference type="Google" id="ProtNLM"/>
    </source>
</evidence>
<evidence type="ECO:0000256" key="1">
    <source>
        <dbReference type="SAM" id="MobiDB-lite"/>
    </source>
</evidence>
<dbReference type="EMBL" id="JBHRSL010000010">
    <property type="protein sequence ID" value="MFC3052666.1"/>
    <property type="molecule type" value="Genomic_DNA"/>
</dbReference>
<dbReference type="Proteomes" id="UP001595444">
    <property type="component" value="Unassembled WGS sequence"/>
</dbReference>
<name>A0ABV7D6V5_9PROT</name>
<evidence type="ECO:0000313" key="2">
    <source>
        <dbReference type="EMBL" id="MFC3052666.1"/>
    </source>
</evidence>
<accession>A0ABV7D6V5</accession>
<comment type="caution">
    <text evidence="2">The sequence shown here is derived from an EMBL/GenBank/DDBJ whole genome shotgun (WGS) entry which is preliminary data.</text>
</comment>
<evidence type="ECO:0000313" key="3">
    <source>
        <dbReference type="Proteomes" id="UP001595444"/>
    </source>
</evidence>
<sequence>MVQKHKVLFVRTDAQKPPSHQVTHIGGTMPDGTPWSISAEEAISSIQSGRFAFFMHREDQGAERIVVAHNPVYGAFLRAENDRQMPKRLMQLPEIEQNNHY</sequence>
<gene>
    <name evidence="2" type="ORF">ACFOKA_12195</name>
</gene>
<keyword evidence="3" id="KW-1185">Reference proteome</keyword>
<protein>
    <recommendedName>
        <fullName evidence="4">DUF3892 domain-containing protein</fullName>
    </recommendedName>
</protein>
<feature type="region of interest" description="Disordered" evidence="1">
    <location>
        <begin position="9"/>
        <end position="31"/>
    </location>
</feature>